<dbReference type="GeneID" id="102810268"/>
<feature type="compositionally biased region" description="Low complexity" evidence="3">
    <location>
        <begin position="1144"/>
        <end position="1184"/>
    </location>
</feature>
<evidence type="ECO:0000256" key="2">
    <source>
        <dbReference type="ARBA" id="ARBA00023319"/>
    </source>
</evidence>
<proteinExistence type="predicted"/>
<dbReference type="RefSeq" id="XP_006815319.1">
    <property type="nucleotide sequence ID" value="XM_006815256.1"/>
</dbReference>
<dbReference type="SMART" id="SM00060">
    <property type="entry name" value="FN3"/>
    <property type="match status" value="1"/>
</dbReference>
<dbReference type="Pfam" id="PF13927">
    <property type="entry name" value="Ig_3"/>
    <property type="match status" value="3"/>
</dbReference>
<keyword evidence="2" id="KW-0393">Immunoglobulin domain</keyword>
<dbReference type="SMART" id="SM00408">
    <property type="entry name" value="IGc2"/>
    <property type="match status" value="4"/>
</dbReference>
<dbReference type="InterPro" id="IPR036179">
    <property type="entry name" value="Ig-like_dom_sf"/>
</dbReference>
<dbReference type="InterPro" id="IPR003599">
    <property type="entry name" value="Ig_sub"/>
</dbReference>
<keyword evidence="7" id="KW-1185">Reference proteome</keyword>
<evidence type="ECO:0000256" key="4">
    <source>
        <dbReference type="SAM" id="Phobius"/>
    </source>
</evidence>
<evidence type="ECO:0000313" key="8">
    <source>
        <dbReference type="RefSeq" id="XP_006815319.1"/>
    </source>
</evidence>
<dbReference type="PANTHER" id="PTHR10075:SF100">
    <property type="entry name" value="FASCICLIN-2"/>
    <property type="match status" value="1"/>
</dbReference>
<feature type="region of interest" description="Disordered" evidence="3">
    <location>
        <begin position="743"/>
        <end position="776"/>
    </location>
</feature>
<gene>
    <name evidence="8" type="primary">LOC102810268</name>
</gene>
<feature type="domain" description="Ig-like" evidence="5">
    <location>
        <begin position="373"/>
        <end position="461"/>
    </location>
</feature>
<feature type="compositionally biased region" description="Basic and acidic residues" evidence="3">
    <location>
        <begin position="948"/>
        <end position="959"/>
    </location>
</feature>
<reference evidence="8" key="1">
    <citation type="submission" date="2025-08" db="UniProtKB">
        <authorList>
            <consortium name="RefSeq"/>
        </authorList>
    </citation>
    <scope>IDENTIFICATION</scope>
    <source>
        <tissue evidence="8">Testes</tissue>
    </source>
</reference>
<dbReference type="InterPro" id="IPR036116">
    <property type="entry name" value="FN3_sf"/>
</dbReference>
<dbReference type="CDD" id="cd00063">
    <property type="entry name" value="FN3"/>
    <property type="match status" value="1"/>
</dbReference>
<dbReference type="SUPFAM" id="SSF49265">
    <property type="entry name" value="Fibronectin type III"/>
    <property type="match status" value="1"/>
</dbReference>
<organism evidence="7 8">
    <name type="scientific">Saccoglossus kowalevskii</name>
    <name type="common">Acorn worm</name>
    <dbReference type="NCBI Taxonomy" id="10224"/>
    <lineage>
        <taxon>Eukaryota</taxon>
        <taxon>Metazoa</taxon>
        <taxon>Hemichordata</taxon>
        <taxon>Enteropneusta</taxon>
        <taxon>Harrimaniidae</taxon>
        <taxon>Saccoglossus</taxon>
    </lineage>
</organism>
<feature type="region of interest" description="Disordered" evidence="3">
    <location>
        <begin position="1135"/>
        <end position="1207"/>
    </location>
</feature>
<dbReference type="InterPro" id="IPR003961">
    <property type="entry name" value="FN3_dom"/>
</dbReference>
<evidence type="ECO:0000313" key="7">
    <source>
        <dbReference type="Proteomes" id="UP000694865"/>
    </source>
</evidence>
<protein>
    <submittedName>
        <fullName evidence="8">Protein turtle homolog A-like</fullName>
    </submittedName>
</protein>
<dbReference type="Proteomes" id="UP000694865">
    <property type="component" value="Unplaced"/>
</dbReference>
<feature type="compositionally biased region" description="Polar residues" evidence="3">
    <location>
        <begin position="1004"/>
        <end position="1029"/>
    </location>
</feature>
<feature type="domain" description="Ig-like" evidence="5">
    <location>
        <begin position="277"/>
        <end position="368"/>
    </location>
</feature>
<dbReference type="Pfam" id="PF00041">
    <property type="entry name" value="fn3"/>
    <property type="match status" value="1"/>
</dbReference>
<dbReference type="PROSITE" id="PS50853">
    <property type="entry name" value="FN3"/>
    <property type="match status" value="1"/>
</dbReference>
<dbReference type="SUPFAM" id="SSF48726">
    <property type="entry name" value="Immunoglobulin"/>
    <property type="match status" value="4"/>
</dbReference>
<feature type="compositionally biased region" description="Polar residues" evidence="3">
    <location>
        <begin position="751"/>
        <end position="768"/>
    </location>
</feature>
<feature type="domain" description="Fibronectin type-III" evidence="6">
    <location>
        <begin position="602"/>
        <end position="697"/>
    </location>
</feature>
<keyword evidence="4" id="KW-0812">Transmembrane</keyword>
<feature type="region of interest" description="Disordered" evidence="3">
    <location>
        <begin position="948"/>
        <end position="1029"/>
    </location>
</feature>
<dbReference type="SMART" id="SM00409">
    <property type="entry name" value="IG"/>
    <property type="match status" value="5"/>
</dbReference>
<dbReference type="InterPro" id="IPR007110">
    <property type="entry name" value="Ig-like_dom"/>
</dbReference>
<feature type="transmembrane region" description="Helical" evidence="4">
    <location>
        <begin position="710"/>
        <end position="733"/>
    </location>
</feature>
<evidence type="ECO:0000256" key="3">
    <source>
        <dbReference type="SAM" id="MobiDB-lite"/>
    </source>
</evidence>
<dbReference type="Pfam" id="PF07679">
    <property type="entry name" value="I-set"/>
    <property type="match status" value="1"/>
</dbReference>
<evidence type="ECO:0000259" key="5">
    <source>
        <dbReference type="PROSITE" id="PS50835"/>
    </source>
</evidence>
<accession>A0ABM0M5M8</accession>
<dbReference type="InterPro" id="IPR013098">
    <property type="entry name" value="Ig_I-set"/>
</dbReference>
<dbReference type="PROSITE" id="PS50835">
    <property type="entry name" value="IG_LIKE"/>
    <property type="match status" value="4"/>
</dbReference>
<keyword evidence="4" id="KW-1133">Transmembrane helix</keyword>
<keyword evidence="4" id="KW-0472">Membrane</keyword>
<sequence>MGATLDIWKSRDQSLNGKVILSKVLGDTHLLIVMDSISIPSKDILKARSTLFGFLWNGKRHHIKSNTLTGDRNNGGLRMVDLELQNKAFKLAYMMHIIETDAPLGNIPKSYFEKYGGLKCLLKCNYDPFVVTSVETVYHVETGDTVVLECSLDNQGADFPYVIECTIENIQADDDGFYDCRIGFLNGQNDKLKNNTWVQLIVSAPPTFSETSPSRVTFTPGSDMVLHCQATGNPPPSVLWKKGGTVLVTSLRTTVTANSLTVHKVGPSDNGAYTCAPHFVVMPANLTVNENAEAILECEAEGSPSIITYHWFKNGNEIESYSNMRERLEYLLDGTLLIHSVQPSDEGWFTCRPTNGVGNPPVATAYLQVLFAAYVDEMPAHTYIPIGLKGTITCNIRANPPFTEVVWTKDWVQLDNLNGYNIVANGNLVIMEVGLQNEGRYTCTPYNNLGSRGESLPTNVHVRDPPVFITRPRSIYQRELGQQVTFQCAAQGDPKPTIKWTKVNGDIPIDRAYSQNGYLTISYLHKEDHGKYECLAENVVATVATSTNLIIESKYKEEIGDLNWPVILCSMCFQELGVAISKWFLLLMSITFSPIEFSTGKRPGPPHNVLVNETRSGLILYWSKPVNTANEIVGYVVEYKEVGKEWAILEDDIAASELMYTAQNLLPDTHYSFRIFALTQTAFSEPSEVVIAYTGDIPVYYGRTGFPTPITAAIVGALCFLIVISLLFSLGVYRVHKKRKEKKRVTFETGKPSTRPLTTTKPKSQSSAENKHQTRPKLPELKPVLVPFFARLKRSYSRRKKAKPNEKMTSNKGVTVSESLFARKSKVPVYKVEVDYTSPISQISRTIDGKFVLGQDTPTMCATSSEESTYTTTDSETTVDSTQEIVYRRGLCTSSPEDVIYKKPFIVPNVRNVNPCDEPRHHSGISIKDIWKAKAEFDKLNQLFETNHSDLKQSPKKTDSLPQFSRPSEILSGETQGRARRPQTADNWRPNHSAMQLLSRRPSQRTPIYSTASTPSTLRDISSISGTPQRTVSVEIHRSNEEPMDKGEYVSICPPQRLEENLLSTPRRRGEETPIAPIKPMRYNITPVDSLETLVADHNSTTNQQTIKDSDITLTNLQDTSSKLQIIRDMLPKIGDCSSQNRNSITSMSSGRGSRTTTLSRSSRGGSFKQQESSSPGVSSGIGSRTASHSTMSSHQRSASIPSDQISLDSPFSDSLTIFSLQKDGSIDENYEFDKPPESELLHALKQIQCKSSTMKPHSLKDVKSSSDLMPRPRSSPQYEDNEARCAKLKEEFLEFQKQQQTGGLTSQKKIGKHYEQTTMV</sequence>
<dbReference type="InterPro" id="IPR003598">
    <property type="entry name" value="Ig_sub2"/>
</dbReference>
<feature type="compositionally biased region" description="Polar residues" evidence="3">
    <location>
        <begin position="1185"/>
        <end position="1207"/>
    </location>
</feature>
<evidence type="ECO:0000256" key="1">
    <source>
        <dbReference type="ARBA" id="ARBA00022737"/>
    </source>
</evidence>
<dbReference type="PANTHER" id="PTHR10075">
    <property type="entry name" value="BASIGIN RELATED"/>
    <property type="match status" value="1"/>
</dbReference>
<feature type="region of interest" description="Disordered" evidence="3">
    <location>
        <begin position="1252"/>
        <end position="1281"/>
    </location>
</feature>
<dbReference type="Gene3D" id="2.60.40.10">
    <property type="entry name" value="Immunoglobulins"/>
    <property type="match status" value="5"/>
</dbReference>
<name>A0ABM0M5M8_SACKO</name>
<feature type="domain" description="Ig-like" evidence="5">
    <location>
        <begin position="206"/>
        <end position="275"/>
    </location>
</feature>
<evidence type="ECO:0000259" key="6">
    <source>
        <dbReference type="PROSITE" id="PS50853"/>
    </source>
</evidence>
<keyword evidence="1" id="KW-0677">Repeat</keyword>
<dbReference type="InterPro" id="IPR013783">
    <property type="entry name" value="Ig-like_fold"/>
</dbReference>
<feature type="domain" description="Ig-like" evidence="5">
    <location>
        <begin position="465"/>
        <end position="550"/>
    </location>
</feature>